<name>A0A117MF33_9EURY</name>
<organism evidence="1 2">
    <name type="scientific">Methanoculleus marisnigri</name>
    <dbReference type="NCBI Taxonomy" id="2198"/>
    <lineage>
        <taxon>Archaea</taxon>
        <taxon>Methanobacteriati</taxon>
        <taxon>Methanobacteriota</taxon>
        <taxon>Stenosarchaea group</taxon>
        <taxon>Methanomicrobia</taxon>
        <taxon>Methanomicrobiales</taxon>
        <taxon>Methanomicrobiaceae</taxon>
        <taxon>Methanoculleus</taxon>
    </lineage>
</organism>
<dbReference type="SUPFAM" id="SSF49373">
    <property type="entry name" value="Invasin/intimin cell-adhesion fragments"/>
    <property type="match status" value="1"/>
</dbReference>
<dbReference type="Gene3D" id="2.60.40.10">
    <property type="entry name" value="Immunoglobulins"/>
    <property type="match status" value="1"/>
</dbReference>
<protein>
    <submittedName>
        <fullName evidence="1">von Willebrand factor, type A</fullName>
    </submittedName>
</protein>
<proteinExistence type="predicted"/>
<feature type="non-terminal residue" evidence="1">
    <location>
        <position position="161"/>
    </location>
</feature>
<dbReference type="AlphaFoldDB" id="A0A117MF33"/>
<comment type="caution">
    <text evidence="1">The sequence shown here is derived from an EMBL/GenBank/DDBJ whole genome shotgun (WGS) entry which is preliminary data.</text>
</comment>
<dbReference type="EMBL" id="LGHE01000161">
    <property type="protein sequence ID" value="KUL00555.1"/>
    <property type="molecule type" value="Genomic_DNA"/>
</dbReference>
<sequence>MGGWTYACLVVGLLLLAAPAGALIPDNVTIVTDTPWLTAGSGDTATITVQVSNSTSGNVSFPGVAVDFTVNNTYGSISPARAVTNGEGYATAIFKPATLSGIATITATALYEGLDEPLTGSVEQQIDHAAPYSVANLWYASEVTAGETTPITVRMVDRYGN</sequence>
<evidence type="ECO:0000313" key="1">
    <source>
        <dbReference type="EMBL" id="KUL00555.1"/>
    </source>
</evidence>
<accession>A0A117MF33</accession>
<dbReference type="InterPro" id="IPR008964">
    <property type="entry name" value="Invasin/intimin_cell_adhesion"/>
</dbReference>
<gene>
    <name evidence="1" type="ORF">XE10_1370</name>
</gene>
<dbReference type="Proteomes" id="UP000054598">
    <property type="component" value="Unassembled WGS sequence"/>
</dbReference>
<reference evidence="2" key="1">
    <citation type="journal article" date="2015" name="MBio">
        <title>Genome-Resolved Metagenomic Analysis Reveals Roles for Candidate Phyla and Other Microbial Community Members in Biogeochemical Transformations in Oil Reservoirs.</title>
        <authorList>
            <person name="Hu P."/>
            <person name="Tom L."/>
            <person name="Singh A."/>
            <person name="Thomas B.C."/>
            <person name="Baker B.J."/>
            <person name="Piceno Y.M."/>
            <person name="Andersen G.L."/>
            <person name="Banfield J.F."/>
        </authorList>
    </citation>
    <scope>NUCLEOTIDE SEQUENCE [LARGE SCALE GENOMIC DNA]</scope>
</reference>
<evidence type="ECO:0000313" key="2">
    <source>
        <dbReference type="Proteomes" id="UP000054598"/>
    </source>
</evidence>
<dbReference type="InterPro" id="IPR013783">
    <property type="entry name" value="Ig-like_fold"/>
</dbReference>